<keyword evidence="3" id="KW-1185">Reference proteome</keyword>
<organism evidence="2 3">
    <name type="scientific">Ascobolus immersus RN42</name>
    <dbReference type="NCBI Taxonomy" id="1160509"/>
    <lineage>
        <taxon>Eukaryota</taxon>
        <taxon>Fungi</taxon>
        <taxon>Dikarya</taxon>
        <taxon>Ascomycota</taxon>
        <taxon>Pezizomycotina</taxon>
        <taxon>Pezizomycetes</taxon>
        <taxon>Pezizales</taxon>
        <taxon>Ascobolaceae</taxon>
        <taxon>Ascobolus</taxon>
    </lineage>
</organism>
<evidence type="ECO:0000313" key="2">
    <source>
        <dbReference type="EMBL" id="RPA82470.1"/>
    </source>
</evidence>
<proteinExistence type="predicted"/>
<dbReference type="EMBL" id="ML119671">
    <property type="protein sequence ID" value="RPA82470.1"/>
    <property type="molecule type" value="Genomic_DNA"/>
</dbReference>
<accession>A0A3N4IEA0</accession>
<feature type="region of interest" description="Disordered" evidence="1">
    <location>
        <begin position="120"/>
        <end position="180"/>
    </location>
</feature>
<dbReference type="AlphaFoldDB" id="A0A3N4IEA0"/>
<gene>
    <name evidence="2" type="ORF">BJ508DRAFT_305609</name>
</gene>
<evidence type="ECO:0000313" key="3">
    <source>
        <dbReference type="Proteomes" id="UP000275078"/>
    </source>
</evidence>
<reference evidence="2 3" key="1">
    <citation type="journal article" date="2018" name="Nat. Ecol. Evol.">
        <title>Pezizomycetes genomes reveal the molecular basis of ectomycorrhizal truffle lifestyle.</title>
        <authorList>
            <person name="Murat C."/>
            <person name="Payen T."/>
            <person name="Noel B."/>
            <person name="Kuo A."/>
            <person name="Morin E."/>
            <person name="Chen J."/>
            <person name="Kohler A."/>
            <person name="Krizsan K."/>
            <person name="Balestrini R."/>
            <person name="Da Silva C."/>
            <person name="Montanini B."/>
            <person name="Hainaut M."/>
            <person name="Levati E."/>
            <person name="Barry K.W."/>
            <person name="Belfiori B."/>
            <person name="Cichocki N."/>
            <person name="Clum A."/>
            <person name="Dockter R.B."/>
            <person name="Fauchery L."/>
            <person name="Guy J."/>
            <person name="Iotti M."/>
            <person name="Le Tacon F."/>
            <person name="Lindquist E.A."/>
            <person name="Lipzen A."/>
            <person name="Malagnac F."/>
            <person name="Mello A."/>
            <person name="Molinier V."/>
            <person name="Miyauchi S."/>
            <person name="Poulain J."/>
            <person name="Riccioni C."/>
            <person name="Rubini A."/>
            <person name="Sitrit Y."/>
            <person name="Splivallo R."/>
            <person name="Traeger S."/>
            <person name="Wang M."/>
            <person name="Zifcakova L."/>
            <person name="Wipf D."/>
            <person name="Zambonelli A."/>
            <person name="Paolocci F."/>
            <person name="Nowrousian M."/>
            <person name="Ottonello S."/>
            <person name="Baldrian P."/>
            <person name="Spatafora J.W."/>
            <person name="Henrissat B."/>
            <person name="Nagy L.G."/>
            <person name="Aury J.M."/>
            <person name="Wincker P."/>
            <person name="Grigoriev I.V."/>
            <person name="Bonfante P."/>
            <person name="Martin F.M."/>
        </authorList>
    </citation>
    <scope>NUCLEOTIDE SEQUENCE [LARGE SCALE GENOMIC DNA]</scope>
    <source>
        <strain evidence="2 3">RN42</strain>
    </source>
</reference>
<dbReference type="Proteomes" id="UP000275078">
    <property type="component" value="Unassembled WGS sequence"/>
</dbReference>
<protein>
    <submittedName>
        <fullName evidence="2">Uncharacterized protein</fullName>
    </submittedName>
</protein>
<name>A0A3N4IEA0_ASCIM</name>
<sequence>MTTPGASAQIVSPDHVYLVETYHNGASEVGKNIFDRHFHGIYASLKVANKRAKELLAELHKRHNNNCEEYGLDEDVEKWTDSDRSDEYDGDGCLTIERTCCEKPGYCVCVTRRALRDQTSSKRGRDSVEVDEDEYSSSDDSYAFSMPPDVEHALARKWDERDSTPLSSSPPTMPYKKPKLSSGSQLFPQAGMFYEVPIYEFVYEETKPANLGCELYQKNNPNRRSTFYLNKCCAIEHFLLKTKIGQSLRSANTKQKLQKLYDDLYAGKYTEVVDFVEVGSGPDKLPWCQLKPKGGGNASKNLDEVLQRECWVKKWDARVKFEYEEGEWELFASIPSLNSKFIDVRDWLGDVDSVRRYF</sequence>
<feature type="compositionally biased region" description="Basic and acidic residues" evidence="1">
    <location>
        <begin position="149"/>
        <end position="163"/>
    </location>
</feature>
<evidence type="ECO:0000256" key="1">
    <source>
        <dbReference type="SAM" id="MobiDB-lite"/>
    </source>
</evidence>